<name>A0A9W6X798_9STRA</name>
<accession>A0A9W6X798</accession>
<gene>
    <name evidence="2" type="ORF">Pfra01_000799800</name>
</gene>
<reference evidence="2" key="1">
    <citation type="submission" date="2023-04" db="EMBL/GenBank/DDBJ databases">
        <title>Phytophthora fragariaefolia NBRC 109709.</title>
        <authorList>
            <person name="Ichikawa N."/>
            <person name="Sato H."/>
            <person name="Tonouchi N."/>
        </authorList>
    </citation>
    <scope>NUCLEOTIDE SEQUENCE</scope>
    <source>
        <strain evidence="2">NBRC 109709</strain>
    </source>
</reference>
<sequence length="122" mass="13614">MTRTERLTKVNGVHAGVDEKAEPFEAADEDQDMEELEDKHPAPVPYNTDEYAAAVRSARLNQRREAKLAASPVRGRSPTQRSREATVGMGSWKAPTRRRSQEPIRNRCLNASHMSGKARGKS</sequence>
<dbReference type="AlphaFoldDB" id="A0A9W6X798"/>
<evidence type="ECO:0000313" key="2">
    <source>
        <dbReference type="EMBL" id="GMF32937.1"/>
    </source>
</evidence>
<comment type="caution">
    <text evidence="2">The sequence shown here is derived from an EMBL/GenBank/DDBJ whole genome shotgun (WGS) entry which is preliminary data.</text>
</comment>
<evidence type="ECO:0000256" key="1">
    <source>
        <dbReference type="SAM" id="MobiDB-lite"/>
    </source>
</evidence>
<feature type="compositionally biased region" description="Acidic residues" evidence="1">
    <location>
        <begin position="25"/>
        <end position="36"/>
    </location>
</feature>
<proteinExistence type="predicted"/>
<protein>
    <submittedName>
        <fullName evidence="2">Unnamed protein product</fullName>
    </submittedName>
</protein>
<dbReference type="EMBL" id="BSXT01000714">
    <property type="protein sequence ID" value="GMF32937.1"/>
    <property type="molecule type" value="Genomic_DNA"/>
</dbReference>
<keyword evidence="3" id="KW-1185">Reference proteome</keyword>
<organism evidence="2 3">
    <name type="scientific">Phytophthora fragariaefolia</name>
    <dbReference type="NCBI Taxonomy" id="1490495"/>
    <lineage>
        <taxon>Eukaryota</taxon>
        <taxon>Sar</taxon>
        <taxon>Stramenopiles</taxon>
        <taxon>Oomycota</taxon>
        <taxon>Peronosporomycetes</taxon>
        <taxon>Peronosporales</taxon>
        <taxon>Peronosporaceae</taxon>
        <taxon>Phytophthora</taxon>
    </lineage>
</organism>
<feature type="region of interest" description="Disordered" evidence="1">
    <location>
        <begin position="62"/>
        <end position="122"/>
    </location>
</feature>
<evidence type="ECO:0000313" key="3">
    <source>
        <dbReference type="Proteomes" id="UP001165121"/>
    </source>
</evidence>
<dbReference type="Proteomes" id="UP001165121">
    <property type="component" value="Unassembled WGS sequence"/>
</dbReference>
<feature type="region of interest" description="Disordered" evidence="1">
    <location>
        <begin position="1"/>
        <end position="46"/>
    </location>
</feature>